<dbReference type="PANTHER" id="PTHR13593">
    <property type="match status" value="1"/>
</dbReference>
<evidence type="ECO:0000313" key="3">
    <source>
        <dbReference type="Ensembl" id="ENSFHEP00000021363.1"/>
    </source>
</evidence>
<evidence type="ECO:0008006" key="5">
    <source>
        <dbReference type="Google" id="ProtNLM"/>
    </source>
</evidence>
<sequence>MEIHLFLWIFSAAGSGFNDKSDLDPSLYNQDWMGSIPDETFISAIPIPGTQESLSLTGGPLVVSQVWSLEKQLRVGVRYFDLRAWIWLSSSTDIDIRNGNWGIPQGATLASVFREVLGFLDAHRSEAVLMKVTPSGLFQDSVAQKVKKLVEKFESRIWAKVSVPTLKQVRGKIVFLQNKHFTWGTENHKSKFFESNKLTDVEYKIKHVRWHLCGHYILLTETASPLYRSPKTLARSVNQQLSHLVRSRRRSGCLGVLSLAFPSAALIRDIIGLGVCGCGPPEPSGPGPEPPPGPETPEPE</sequence>
<feature type="region of interest" description="Disordered" evidence="1">
    <location>
        <begin position="280"/>
        <end position="300"/>
    </location>
</feature>
<dbReference type="AlphaFoldDB" id="A0A3Q2Q434"/>
<keyword evidence="4" id="KW-1185">Reference proteome</keyword>
<feature type="signal peptide" evidence="2">
    <location>
        <begin position="1"/>
        <end position="16"/>
    </location>
</feature>
<feature type="chain" id="PRO_5018528712" description="Phosphatidylinositol-specific phospholipase C X domain-containing protein" evidence="2">
    <location>
        <begin position="17"/>
        <end position="300"/>
    </location>
</feature>
<keyword evidence="2" id="KW-0732">Signal</keyword>
<dbReference type="InterPro" id="IPR051057">
    <property type="entry name" value="PI-PLC_domain"/>
</dbReference>
<evidence type="ECO:0000256" key="2">
    <source>
        <dbReference type="SAM" id="SignalP"/>
    </source>
</evidence>
<reference evidence="3" key="2">
    <citation type="submission" date="2025-09" db="UniProtKB">
        <authorList>
            <consortium name="Ensembl"/>
        </authorList>
    </citation>
    <scope>IDENTIFICATION</scope>
</reference>
<dbReference type="GeneTree" id="ENSGT00390000010118"/>
<dbReference type="PANTHER" id="PTHR13593:SF147">
    <property type="entry name" value="1-PHOSPHATIDYLINOSITOL PHOSPHODIESTERASE-LIKE-RELATED"/>
    <property type="match status" value="1"/>
</dbReference>
<dbReference type="InterPro" id="IPR017946">
    <property type="entry name" value="PLC-like_Pdiesterase_TIM-brl"/>
</dbReference>
<dbReference type="Gene3D" id="3.20.20.190">
    <property type="entry name" value="Phosphatidylinositol (PI) phosphodiesterase"/>
    <property type="match status" value="1"/>
</dbReference>
<dbReference type="GO" id="GO:0008081">
    <property type="term" value="F:phosphoric diester hydrolase activity"/>
    <property type="evidence" value="ECO:0007669"/>
    <property type="project" value="InterPro"/>
</dbReference>
<reference evidence="3" key="1">
    <citation type="submission" date="2025-08" db="UniProtKB">
        <authorList>
            <consortium name="Ensembl"/>
        </authorList>
    </citation>
    <scope>IDENTIFICATION</scope>
</reference>
<dbReference type="Ensembl" id="ENSFHET00000015676.1">
    <property type="protein sequence ID" value="ENSFHEP00000021363.1"/>
    <property type="gene ID" value="ENSFHEG00000001064.1"/>
</dbReference>
<accession>A0A3Q2Q434</accession>
<dbReference type="Proteomes" id="UP000265000">
    <property type="component" value="Unplaced"/>
</dbReference>
<evidence type="ECO:0000313" key="4">
    <source>
        <dbReference type="Proteomes" id="UP000265000"/>
    </source>
</evidence>
<organism evidence="3 4">
    <name type="scientific">Fundulus heteroclitus</name>
    <name type="common">Killifish</name>
    <name type="synonym">Mummichog</name>
    <dbReference type="NCBI Taxonomy" id="8078"/>
    <lineage>
        <taxon>Eukaryota</taxon>
        <taxon>Metazoa</taxon>
        <taxon>Chordata</taxon>
        <taxon>Craniata</taxon>
        <taxon>Vertebrata</taxon>
        <taxon>Euteleostomi</taxon>
        <taxon>Actinopterygii</taxon>
        <taxon>Neopterygii</taxon>
        <taxon>Teleostei</taxon>
        <taxon>Neoteleostei</taxon>
        <taxon>Acanthomorphata</taxon>
        <taxon>Ovalentaria</taxon>
        <taxon>Atherinomorphae</taxon>
        <taxon>Cyprinodontiformes</taxon>
        <taxon>Fundulidae</taxon>
        <taxon>Fundulus</taxon>
    </lineage>
</organism>
<dbReference type="GO" id="GO:0006629">
    <property type="term" value="P:lipid metabolic process"/>
    <property type="evidence" value="ECO:0007669"/>
    <property type="project" value="InterPro"/>
</dbReference>
<proteinExistence type="predicted"/>
<protein>
    <recommendedName>
        <fullName evidence="5">Phosphatidylinositol-specific phospholipase C X domain-containing protein</fullName>
    </recommendedName>
</protein>
<name>A0A3Q2Q434_FUNHE</name>
<evidence type="ECO:0000256" key="1">
    <source>
        <dbReference type="SAM" id="MobiDB-lite"/>
    </source>
</evidence>
<dbReference type="STRING" id="8078.ENSFHEP00000021363"/>
<dbReference type="SUPFAM" id="SSF51695">
    <property type="entry name" value="PLC-like phosphodiesterases"/>
    <property type="match status" value="1"/>
</dbReference>